<dbReference type="GO" id="GO:0009231">
    <property type="term" value="P:riboflavin biosynthetic process"/>
    <property type="evidence" value="ECO:0007669"/>
    <property type="project" value="UniProtKB-UniPathway"/>
</dbReference>
<keyword evidence="4" id="KW-0479">Metal-binding</keyword>
<evidence type="ECO:0000256" key="4">
    <source>
        <dbReference type="ARBA" id="ARBA00022723"/>
    </source>
</evidence>
<dbReference type="Gene3D" id="3.90.870.10">
    <property type="entry name" value="DHBP synthase"/>
    <property type="match status" value="1"/>
</dbReference>
<protein>
    <recommendedName>
        <fullName evidence="2">3,4-dihydroxy-2-butanone-4-phosphate synthase</fullName>
        <ecNumber evidence="2">4.1.99.12</ecNumber>
    </recommendedName>
</protein>
<dbReference type="SUPFAM" id="SSF55821">
    <property type="entry name" value="YrdC/RibB"/>
    <property type="match status" value="1"/>
</dbReference>
<dbReference type="GO" id="GO:0005758">
    <property type="term" value="C:mitochondrial intermembrane space"/>
    <property type="evidence" value="ECO:0007669"/>
    <property type="project" value="TreeGrafter"/>
</dbReference>
<dbReference type="PANTHER" id="PTHR21327">
    <property type="entry name" value="GTP CYCLOHYDROLASE II-RELATED"/>
    <property type="match status" value="1"/>
</dbReference>
<evidence type="ECO:0000256" key="1">
    <source>
        <dbReference type="ARBA" id="ARBA00004904"/>
    </source>
</evidence>
<gene>
    <name evidence="5" type="ORF">BCR33DRAFT_720430</name>
</gene>
<dbReference type="PANTHER" id="PTHR21327:SF18">
    <property type="entry name" value="3,4-DIHYDROXY-2-BUTANONE 4-PHOSPHATE SYNTHASE"/>
    <property type="match status" value="1"/>
</dbReference>
<dbReference type="Pfam" id="PF00926">
    <property type="entry name" value="DHBP_synthase"/>
    <property type="match status" value="1"/>
</dbReference>
<accession>A0A1Y2BWR1</accession>
<evidence type="ECO:0000313" key="6">
    <source>
        <dbReference type="Proteomes" id="UP000193642"/>
    </source>
</evidence>
<dbReference type="GO" id="GO:0005829">
    <property type="term" value="C:cytosol"/>
    <property type="evidence" value="ECO:0007669"/>
    <property type="project" value="TreeGrafter"/>
</dbReference>
<sequence length="145" mass="15863">MEGSRLDALKLPLMVTNNEDSLKTAYTISVDYKHGTTTGISSHDRAMTLRQLANPTSQPTDFTRPGHVFPLRAHENGVLSRVGHTEASLDLCRLAGKQPCAGISEVVLDEGGMARRDDLLEMGRKWGLCVVTIDALVKYRVENGV</sequence>
<dbReference type="GO" id="GO:0046872">
    <property type="term" value="F:metal ion binding"/>
    <property type="evidence" value="ECO:0007669"/>
    <property type="project" value="UniProtKB-KW"/>
</dbReference>
<dbReference type="Proteomes" id="UP000193642">
    <property type="component" value="Unassembled WGS sequence"/>
</dbReference>
<reference evidence="5 6" key="1">
    <citation type="submission" date="2016-07" db="EMBL/GenBank/DDBJ databases">
        <title>Pervasive Adenine N6-methylation of Active Genes in Fungi.</title>
        <authorList>
            <consortium name="DOE Joint Genome Institute"/>
            <person name="Mondo S.J."/>
            <person name="Dannebaum R.O."/>
            <person name="Kuo R.C."/>
            <person name="Labutti K."/>
            <person name="Haridas S."/>
            <person name="Kuo A."/>
            <person name="Salamov A."/>
            <person name="Ahrendt S.R."/>
            <person name="Lipzen A."/>
            <person name="Sullivan W."/>
            <person name="Andreopoulos W.B."/>
            <person name="Clum A."/>
            <person name="Lindquist E."/>
            <person name="Daum C."/>
            <person name="Ramamoorthy G.K."/>
            <person name="Gryganskyi A."/>
            <person name="Culley D."/>
            <person name="Magnuson J.K."/>
            <person name="James T.Y."/>
            <person name="O'Malley M.A."/>
            <person name="Stajich J.E."/>
            <person name="Spatafora J.W."/>
            <person name="Visel A."/>
            <person name="Grigoriev I.V."/>
        </authorList>
    </citation>
    <scope>NUCLEOTIDE SEQUENCE [LARGE SCALE GENOMIC DNA]</scope>
    <source>
        <strain evidence="5 6">JEL800</strain>
    </source>
</reference>
<evidence type="ECO:0000256" key="2">
    <source>
        <dbReference type="ARBA" id="ARBA00012153"/>
    </source>
</evidence>
<organism evidence="5 6">
    <name type="scientific">Rhizoclosmatium globosum</name>
    <dbReference type="NCBI Taxonomy" id="329046"/>
    <lineage>
        <taxon>Eukaryota</taxon>
        <taxon>Fungi</taxon>
        <taxon>Fungi incertae sedis</taxon>
        <taxon>Chytridiomycota</taxon>
        <taxon>Chytridiomycota incertae sedis</taxon>
        <taxon>Chytridiomycetes</taxon>
        <taxon>Chytridiales</taxon>
        <taxon>Chytriomycetaceae</taxon>
        <taxon>Rhizoclosmatium</taxon>
    </lineage>
</organism>
<dbReference type="EMBL" id="MCGO01000041">
    <property type="protein sequence ID" value="ORY39199.1"/>
    <property type="molecule type" value="Genomic_DNA"/>
</dbReference>
<keyword evidence="6" id="KW-1185">Reference proteome</keyword>
<dbReference type="AlphaFoldDB" id="A0A1Y2BWR1"/>
<proteinExistence type="predicted"/>
<dbReference type="InterPro" id="IPR017945">
    <property type="entry name" value="DHBP_synth_RibB-like_a/b_dom"/>
</dbReference>
<evidence type="ECO:0000313" key="5">
    <source>
        <dbReference type="EMBL" id="ORY39199.1"/>
    </source>
</evidence>
<evidence type="ECO:0000256" key="3">
    <source>
        <dbReference type="ARBA" id="ARBA00022619"/>
    </source>
</evidence>
<name>A0A1Y2BWR1_9FUNG</name>
<dbReference type="EC" id="4.1.99.12" evidence="2"/>
<dbReference type="OrthoDB" id="60371at2759"/>
<comment type="pathway">
    <text evidence="1">Cofactor biosynthesis; riboflavin biosynthesis; 2-hydroxy-3-oxobutyl phosphate from D-ribulose 5-phosphate: step 1/1.</text>
</comment>
<comment type="caution">
    <text evidence="5">The sequence shown here is derived from an EMBL/GenBank/DDBJ whole genome shotgun (WGS) entry which is preliminary data.</text>
</comment>
<dbReference type="InterPro" id="IPR000422">
    <property type="entry name" value="DHBP_synthase_RibB"/>
</dbReference>
<keyword evidence="3" id="KW-0686">Riboflavin biosynthesis</keyword>
<dbReference type="GO" id="GO:0008686">
    <property type="term" value="F:3,4-dihydroxy-2-butanone-4-phosphate synthase activity"/>
    <property type="evidence" value="ECO:0007669"/>
    <property type="project" value="UniProtKB-EC"/>
</dbReference>
<dbReference type="STRING" id="329046.A0A1Y2BWR1"/>
<dbReference type="UniPathway" id="UPA00275"/>